<proteinExistence type="inferred from homology"/>
<dbReference type="PROSITE" id="PS51352">
    <property type="entry name" value="THIOREDOXIN_2"/>
    <property type="match status" value="1"/>
</dbReference>
<keyword evidence="2" id="KW-0472">Membrane</keyword>
<dbReference type="EMBL" id="JAPFFF010000216">
    <property type="protein sequence ID" value="KAK8835182.1"/>
    <property type="molecule type" value="Genomic_DNA"/>
</dbReference>
<dbReference type="SUPFAM" id="SSF52833">
    <property type="entry name" value="Thioredoxin-like"/>
    <property type="match status" value="1"/>
</dbReference>
<evidence type="ECO:0000256" key="1">
    <source>
        <dbReference type="ARBA" id="ARBA00006347"/>
    </source>
</evidence>
<feature type="domain" description="Thioredoxin" evidence="3">
    <location>
        <begin position="6"/>
        <end position="123"/>
    </location>
</feature>
<dbReference type="InterPro" id="IPR051063">
    <property type="entry name" value="PDI"/>
</dbReference>
<dbReference type="PROSITE" id="PS00194">
    <property type="entry name" value="THIOREDOXIN_1"/>
    <property type="match status" value="1"/>
</dbReference>
<evidence type="ECO:0000256" key="2">
    <source>
        <dbReference type="SAM" id="Phobius"/>
    </source>
</evidence>
<gene>
    <name evidence="5" type="ORF">M9Y10_013374</name>
    <name evidence="4" type="ORF">M9Y10_017292</name>
</gene>
<dbReference type="InterPro" id="IPR036249">
    <property type="entry name" value="Thioredoxin-like_sf"/>
</dbReference>
<organism evidence="4 6">
    <name type="scientific">Tritrichomonas musculus</name>
    <dbReference type="NCBI Taxonomy" id="1915356"/>
    <lineage>
        <taxon>Eukaryota</taxon>
        <taxon>Metamonada</taxon>
        <taxon>Parabasalia</taxon>
        <taxon>Tritrichomonadida</taxon>
        <taxon>Tritrichomonadidae</taxon>
        <taxon>Tritrichomonas</taxon>
    </lineage>
</organism>
<keyword evidence="2" id="KW-0812">Transmembrane</keyword>
<comment type="caution">
    <text evidence="4">The sequence shown here is derived from an EMBL/GenBank/DDBJ whole genome shotgun (WGS) entry which is preliminary data.</text>
</comment>
<name>A0ABR2GNM9_9EUKA</name>
<evidence type="ECO:0000259" key="3">
    <source>
        <dbReference type="PROSITE" id="PS51352"/>
    </source>
</evidence>
<accession>A0ABR2GNM9</accession>
<dbReference type="InterPro" id="IPR013766">
    <property type="entry name" value="Thioredoxin_domain"/>
</dbReference>
<keyword evidence="2" id="KW-1133">Transmembrane helix</keyword>
<evidence type="ECO:0000313" key="6">
    <source>
        <dbReference type="Proteomes" id="UP001470230"/>
    </source>
</evidence>
<comment type="similarity">
    <text evidence="1">Belongs to the protein disulfide isomerase family.</text>
</comment>
<dbReference type="Gene3D" id="3.40.30.10">
    <property type="entry name" value="Glutaredoxin"/>
    <property type="match status" value="1"/>
</dbReference>
<feature type="transmembrane region" description="Helical" evidence="2">
    <location>
        <begin position="464"/>
        <end position="488"/>
    </location>
</feature>
<keyword evidence="6" id="KW-1185">Reference proteome</keyword>
<evidence type="ECO:0000313" key="5">
    <source>
        <dbReference type="EMBL" id="KAK8858272.1"/>
    </source>
</evidence>
<dbReference type="Proteomes" id="UP001470230">
    <property type="component" value="Unassembled WGS sequence"/>
</dbReference>
<reference evidence="4 6" key="1">
    <citation type="submission" date="2024-04" db="EMBL/GenBank/DDBJ databases">
        <title>Tritrichomonas musculus Genome.</title>
        <authorList>
            <person name="Alves-Ferreira E."/>
            <person name="Grigg M."/>
            <person name="Lorenzi H."/>
            <person name="Galac M."/>
        </authorList>
    </citation>
    <scope>NUCLEOTIDE SEQUENCE [LARGE SCALE GENOMIC DNA]</scope>
    <source>
        <strain evidence="4 6">EAF2021</strain>
    </source>
</reference>
<dbReference type="EMBL" id="JAPFFF010000019">
    <property type="protein sequence ID" value="KAK8858272.1"/>
    <property type="molecule type" value="Genomic_DNA"/>
</dbReference>
<dbReference type="InterPro" id="IPR017937">
    <property type="entry name" value="Thioredoxin_CS"/>
</dbReference>
<dbReference type="CDD" id="cd02961">
    <property type="entry name" value="PDI_a_family"/>
    <property type="match status" value="1"/>
</dbReference>
<evidence type="ECO:0000313" key="4">
    <source>
        <dbReference type="EMBL" id="KAK8835182.1"/>
    </source>
</evidence>
<sequence length="539" mass="61477">MLFVFYLLLQFSISIRVIVDQKNFKSLVDMSFSLPVFIVFYSPYCGHCQRMHPDWIQFMERYKDDPYIVAAEINCIEFRKEAGTLMSISGYPTFAVVNNGKGSQVSVTRTTKDFCAKAEELKILYPPKSQSRVKCHFFKNNADDIKYPYMTLLSSYITAQADQDNIIRGIDDVCKMLEKVSVNTGISFDNLLINQTSIVVKPNEFILKSNSIVISKAFINPTKSIEYKFTIGNNNDSMNNDTNFNNSFNNSFNNASKNSDNSSLNNNLIDYNNTNISHEMIYNMDSISLFANEYLKYTQFGDWDIIKNKNAENFAFRTSKRRLLLFVFKSSNEASHQAAENDMSLSNRVVMNYKATSMNNAEHFLINKISSKQLYDKWGIKLSTQSEKSDSSQIDLICSNPAKTHFTLIRDIESLNIQEVFKNISLGLFDTQNNNELAKLNKIYGSTNSGIIRRGIQKERKSPLLFFALGYLFFAVLITVGIWIYLLVNDDQNSTTTDSGTLIDHGENEIDNNVDDNCDNILKIESDHNNDAETPITSE</sequence>
<dbReference type="PANTHER" id="PTHR45672">
    <property type="entry name" value="PROTEIN DISULFIDE-ISOMERASE C17H9.14C-RELATED"/>
    <property type="match status" value="1"/>
</dbReference>
<dbReference type="Pfam" id="PF00085">
    <property type="entry name" value="Thioredoxin"/>
    <property type="match status" value="1"/>
</dbReference>
<protein>
    <recommendedName>
        <fullName evidence="3">Thioredoxin domain-containing protein</fullName>
    </recommendedName>
</protein>